<dbReference type="InterPro" id="IPR023198">
    <property type="entry name" value="PGP-like_dom2"/>
</dbReference>
<dbReference type="Gene3D" id="3.40.50.1000">
    <property type="entry name" value="HAD superfamily/HAD-like"/>
    <property type="match status" value="1"/>
</dbReference>
<dbReference type="PANTHER" id="PTHR47478">
    <property type="match status" value="1"/>
</dbReference>
<dbReference type="SFLD" id="SFLDG01129">
    <property type="entry name" value="C1.5:_HAD__Beta-PGM__Phosphata"/>
    <property type="match status" value="1"/>
</dbReference>
<evidence type="ECO:0000313" key="2">
    <source>
        <dbReference type="Proteomes" id="UP001282284"/>
    </source>
</evidence>
<name>A0ABU4G9Z3_9BACL</name>
<gene>
    <name evidence="1" type="ORF">QT711_08060</name>
</gene>
<dbReference type="InterPro" id="IPR036412">
    <property type="entry name" value="HAD-like_sf"/>
</dbReference>
<evidence type="ECO:0000313" key="1">
    <source>
        <dbReference type="EMBL" id="MDW0113138.1"/>
    </source>
</evidence>
<sequence>MKYDVYLFDLDDTLMDFAETEKFAFTNVFAANGFPNGLTDYRDSYRAISTVLWEDLEQGRTTLADLKTERFKRLFLQHSIELDATAFGQAYLDNLGKEVHVIEGVEDMLARLGDARVAVVTNGFNDVQLARIAASPLNKTFEAIFTSEKIGFQKPQAEIFQHVFQALQLTDKSRVLMIGDSLSSDILGGNHFGIDTCWYNPHRKTNNTTAKPTYEIHHWDEFTF</sequence>
<organism evidence="1 2">
    <name type="scientific">Sporosarcina saromensis</name>
    <dbReference type="NCBI Taxonomy" id="359365"/>
    <lineage>
        <taxon>Bacteria</taxon>
        <taxon>Bacillati</taxon>
        <taxon>Bacillota</taxon>
        <taxon>Bacilli</taxon>
        <taxon>Bacillales</taxon>
        <taxon>Caryophanaceae</taxon>
        <taxon>Sporosarcina</taxon>
    </lineage>
</organism>
<dbReference type="InterPro" id="IPR006439">
    <property type="entry name" value="HAD-SF_hydro_IA"/>
</dbReference>
<proteinExistence type="predicted"/>
<dbReference type="NCBIfam" id="TIGR01549">
    <property type="entry name" value="HAD-SF-IA-v1"/>
    <property type="match status" value="1"/>
</dbReference>
<dbReference type="InterPro" id="IPR023214">
    <property type="entry name" value="HAD_sf"/>
</dbReference>
<dbReference type="Pfam" id="PF00702">
    <property type="entry name" value="Hydrolase"/>
    <property type="match status" value="1"/>
</dbReference>
<dbReference type="EMBL" id="JAUBDI010000006">
    <property type="protein sequence ID" value="MDW0113138.1"/>
    <property type="molecule type" value="Genomic_DNA"/>
</dbReference>
<dbReference type="RefSeq" id="WP_317943296.1">
    <property type="nucleotide sequence ID" value="NZ_JAUBDI010000006.1"/>
</dbReference>
<dbReference type="PANTHER" id="PTHR47478:SF1">
    <property type="entry name" value="PYRIMIDINE 5'-NUCLEOTIDASE YJJG"/>
    <property type="match status" value="1"/>
</dbReference>
<dbReference type="NCBIfam" id="TIGR01509">
    <property type="entry name" value="HAD-SF-IA-v3"/>
    <property type="match status" value="1"/>
</dbReference>
<keyword evidence="2" id="KW-1185">Reference proteome</keyword>
<reference evidence="1 2" key="1">
    <citation type="submission" date="2023-06" db="EMBL/GenBank/DDBJ databases">
        <title>Sporosarcina sp. nov., isolated from Korean traditional fermented seafood 'Jeotgal'.</title>
        <authorList>
            <person name="Yang A.I."/>
            <person name="Shin N.-R."/>
        </authorList>
    </citation>
    <scope>NUCLEOTIDE SEQUENCE [LARGE SCALE GENOMIC DNA]</scope>
    <source>
        <strain evidence="1 2">KCTC13119</strain>
    </source>
</reference>
<dbReference type="InterPro" id="IPR052550">
    <property type="entry name" value="Pyrimidine_5'-ntase_YjjG"/>
</dbReference>
<dbReference type="NCBIfam" id="TIGR02254">
    <property type="entry name" value="YjjG_YfnB"/>
    <property type="match status" value="1"/>
</dbReference>
<dbReference type="SFLD" id="SFLDS00003">
    <property type="entry name" value="Haloacid_Dehalogenase"/>
    <property type="match status" value="1"/>
</dbReference>
<protein>
    <submittedName>
        <fullName evidence="1">YjjG family noncanonical pyrimidine nucleotidase</fullName>
    </submittedName>
</protein>
<dbReference type="SUPFAM" id="SSF56784">
    <property type="entry name" value="HAD-like"/>
    <property type="match status" value="1"/>
</dbReference>
<dbReference type="Proteomes" id="UP001282284">
    <property type="component" value="Unassembled WGS sequence"/>
</dbReference>
<accession>A0ABU4G9Z3</accession>
<dbReference type="PRINTS" id="PR00413">
    <property type="entry name" value="HADHALOGNASE"/>
</dbReference>
<dbReference type="Gene3D" id="1.10.150.240">
    <property type="entry name" value="Putative phosphatase, domain 2"/>
    <property type="match status" value="1"/>
</dbReference>
<comment type="caution">
    <text evidence="1">The sequence shown here is derived from an EMBL/GenBank/DDBJ whole genome shotgun (WGS) entry which is preliminary data.</text>
</comment>
<dbReference type="InterPro" id="IPR011951">
    <property type="entry name" value="HAD-SF_hydro_IA_YjjG/PynA"/>
</dbReference>